<evidence type="ECO:0000313" key="4">
    <source>
        <dbReference type="EMBL" id="MBD7958356.1"/>
    </source>
</evidence>
<keyword evidence="1 2" id="KW-0732">Signal</keyword>
<feature type="signal peptide" evidence="2">
    <location>
        <begin position="1"/>
        <end position="31"/>
    </location>
</feature>
<protein>
    <submittedName>
        <fullName evidence="4">DUF5067 domain-containing protein</fullName>
    </submittedName>
</protein>
<evidence type="ECO:0000256" key="2">
    <source>
        <dbReference type="SAM" id="SignalP"/>
    </source>
</evidence>
<keyword evidence="5" id="KW-1185">Reference proteome</keyword>
<feature type="chain" id="PRO_5046541685" evidence="2">
    <location>
        <begin position="32"/>
        <end position="194"/>
    </location>
</feature>
<comment type="caution">
    <text evidence="4">The sequence shown here is derived from an EMBL/GenBank/DDBJ whole genome shotgun (WGS) entry which is preliminary data.</text>
</comment>
<feature type="domain" description="DUF5067" evidence="3">
    <location>
        <begin position="51"/>
        <end position="176"/>
    </location>
</feature>
<evidence type="ECO:0000259" key="3">
    <source>
        <dbReference type="Pfam" id="PF16729"/>
    </source>
</evidence>
<name>A0ABR8S4E2_9MICO</name>
<dbReference type="InterPro" id="IPR029050">
    <property type="entry name" value="Immunoprotect_excell_Ig-like"/>
</dbReference>
<proteinExistence type="predicted"/>
<organism evidence="4 5">
    <name type="scientific">Microbacterium pullorum</name>
    <dbReference type="NCBI Taxonomy" id="2762236"/>
    <lineage>
        <taxon>Bacteria</taxon>
        <taxon>Bacillati</taxon>
        <taxon>Actinomycetota</taxon>
        <taxon>Actinomycetes</taxon>
        <taxon>Micrococcales</taxon>
        <taxon>Microbacteriaceae</taxon>
        <taxon>Microbacterium</taxon>
    </lineage>
</organism>
<reference evidence="4 5" key="1">
    <citation type="submission" date="2020-08" db="EMBL/GenBank/DDBJ databases">
        <title>A Genomic Blueprint of the Chicken Gut Microbiome.</title>
        <authorList>
            <person name="Gilroy R."/>
            <person name="Ravi A."/>
            <person name="Getino M."/>
            <person name="Pursley I."/>
            <person name="Horton D.L."/>
            <person name="Alikhan N.-F."/>
            <person name="Baker D."/>
            <person name="Gharbi K."/>
            <person name="Hall N."/>
            <person name="Watson M."/>
            <person name="Adriaenssens E.M."/>
            <person name="Foster-Nyarko E."/>
            <person name="Jarju S."/>
            <person name="Secka A."/>
            <person name="Antonio M."/>
            <person name="Oren A."/>
            <person name="Chaudhuri R."/>
            <person name="La Ragione R.M."/>
            <person name="Hildebrand F."/>
            <person name="Pallen M.J."/>
        </authorList>
    </citation>
    <scope>NUCLEOTIDE SEQUENCE [LARGE SCALE GENOMIC DNA]</scope>
    <source>
        <strain evidence="4 5">Sa4CUA7</strain>
    </source>
</reference>
<sequence length="194" mass="20726">MGQNGCMRKLLFPAAPVAIAAALVLTGCSPAATTVEPEPSSVTEVEVAAPAEDAAAAEESFVDGVLTTEEVKIAITDYRVIPVGEAGNEYGDKPVLAIWYDTTNLGTSDRDITPSEFIFSFEAYQDTDPNRENTLDVGMLPDPSFRDSQMENIKPGGTVPNAIAYELDDTTTPVDLVAVRLFGDDIGRMTFNLS</sequence>
<dbReference type="EMBL" id="JACSQP010000007">
    <property type="protein sequence ID" value="MBD7958356.1"/>
    <property type="molecule type" value="Genomic_DNA"/>
</dbReference>
<dbReference type="InterPro" id="IPR031989">
    <property type="entry name" value="DUF5067"/>
</dbReference>
<gene>
    <name evidence="4" type="ORF">H9651_11945</name>
</gene>
<evidence type="ECO:0000313" key="5">
    <source>
        <dbReference type="Proteomes" id="UP000648352"/>
    </source>
</evidence>
<dbReference type="Proteomes" id="UP000648352">
    <property type="component" value="Unassembled WGS sequence"/>
</dbReference>
<dbReference type="Pfam" id="PF16729">
    <property type="entry name" value="DUF5067"/>
    <property type="match status" value="1"/>
</dbReference>
<dbReference type="RefSeq" id="WP_191719556.1">
    <property type="nucleotide sequence ID" value="NZ_JACSQP010000007.1"/>
</dbReference>
<evidence type="ECO:0000256" key="1">
    <source>
        <dbReference type="ARBA" id="ARBA00022729"/>
    </source>
</evidence>
<accession>A0ABR8S4E2</accession>
<dbReference type="Gene3D" id="2.60.40.1240">
    <property type="match status" value="1"/>
</dbReference>